<name>W2S2Z9_CYPE1</name>
<dbReference type="PANTHER" id="PTHR11360:SF230">
    <property type="entry name" value="MONOCARBOXYLATE TRANSPORTER, PUTATIVE (AFU_ORTHOLOGUE AFUA_2G12790)-RELATED"/>
    <property type="match status" value="1"/>
</dbReference>
<dbReference type="Pfam" id="PF07690">
    <property type="entry name" value="MFS_1"/>
    <property type="match status" value="1"/>
</dbReference>
<dbReference type="InterPro" id="IPR050327">
    <property type="entry name" value="Proton-linked_MCT"/>
</dbReference>
<gene>
    <name evidence="6" type="ORF">HMPREF1541_01488</name>
</gene>
<feature type="transmembrane region" description="Helical" evidence="4">
    <location>
        <begin position="368"/>
        <end position="392"/>
    </location>
</feature>
<feature type="transmembrane region" description="Helical" evidence="4">
    <location>
        <begin position="113"/>
        <end position="135"/>
    </location>
</feature>
<dbReference type="eggNOG" id="KOG2504">
    <property type="taxonomic scope" value="Eukaryota"/>
</dbReference>
<dbReference type="EMBL" id="KB822718">
    <property type="protein sequence ID" value="ETN42334.1"/>
    <property type="molecule type" value="Genomic_DNA"/>
</dbReference>
<evidence type="ECO:0000313" key="6">
    <source>
        <dbReference type="EMBL" id="ETN42334.1"/>
    </source>
</evidence>
<feature type="transmembrane region" description="Helical" evidence="4">
    <location>
        <begin position="341"/>
        <end position="362"/>
    </location>
</feature>
<dbReference type="InterPro" id="IPR020846">
    <property type="entry name" value="MFS_dom"/>
</dbReference>
<dbReference type="AlphaFoldDB" id="W2S2Z9"/>
<keyword evidence="4" id="KW-1133">Transmembrane helix</keyword>
<evidence type="ECO:0000256" key="1">
    <source>
        <dbReference type="ARBA" id="ARBA00004141"/>
    </source>
</evidence>
<organism evidence="6 7">
    <name type="scientific">Cyphellophora europaea (strain CBS 101466)</name>
    <name type="common">Phialophora europaea</name>
    <dbReference type="NCBI Taxonomy" id="1220924"/>
    <lineage>
        <taxon>Eukaryota</taxon>
        <taxon>Fungi</taxon>
        <taxon>Dikarya</taxon>
        <taxon>Ascomycota</taxon>
        <taxon>Pezizomycotina</taxon>
        <taxon>Eurotiomycetes</taxon>
        <taxon>Chaetothyriomycetidae</taxon>
        <taxon>Chaetothyriales</taxon>
        <taxon>Cyphellophoraceae</taxon>
        <taxon>Cyphellophora</taxon>
    </lineage>
</organism>
<keyword evidence="4" id="KW-0472">Membrane</keyword>
<dbReference type="OrthoDB" id="5667at2759"/>
<evidence type="ECO:0000259" key="5">
    <source>
        <dbReference type="PROSITE" id="PS50850"/>
    </source>
</evidence>
<evidence type="ECO:0000313" key="7">
    <source>
        <dbReference type="Proteomes" id="UP000030752"/>
    </source>
</evidence>
<sequence length="468" mass="51011">MDPQTNPSVHLVDSHISANVRHDPNPDRKDAVATVGSSPKQHGRDREAFETENQVSHADADEFPGDRGALSACVVLFGAFVTLFPSFGFMVSIGTLQDYWHFNQLHMYSSRDIGWIPSVFVYLALSLGICAGPLFDMYGPKWLLLGGSAMYIVMTFLLAQCSEYYQFMLCLGFLGGPAGAALTTTSLATVSHWFKIRRGLAAGLAMVGSSFGGVVIPLVLRATLPRYGYAWSVRILGFIFSACLIVGNLLLKARLPPSPDAKKQRILSFRLFGDPAFSFLTVSVFGIEVVLFGALGILPTYASMGTDYPRDTGFYLIAVMNGVSCLGRIIPGFVSDVVGRFNVFGVMMVGTLFFMLVIWLPFGHTSLAALYVFVAFFGFGTGSWMAMTPACLGQLCGAENFGRYYGTCYFIASLSTLICIPISGELVQRVGPQPMVGFMCAVLAVSIGTFITSRWACLGWRWKWMAKV</sequence>
<feature type="transmembrane region" description="Helical" evidence="4">
    <location>
        <begin position="165"/>
        <end position="188"/>
    </location>
</feature>
<feature type="transmembrane region" description="Helical" evidence="4">
    <location>
        <begin position="69"/>
        <end position="93"/>
    </location>
</feature>
<evidence type="ECO:0000256" key="4">
    <source>
        <dbReference type="SAM" id="Phobius"/>
    </source>
</evidence>
<dbReference type="InterPro" id="IPR011701">
    <property type="entry name" value="MFS"/>
</dbReference>
<evidence type="ECO:0000256" key="3">
    <source>
        <dbReference type="SAM" id="MobiDB-lite"/>
    </source>
</evidence>
<dbReference type="GeneID" id="19968827"/>
<dbReference type="PANTHER" id="PTHR11360">
    <property type="entry name" value="MONOCARBOXYLATE TRANSPORTER"/>
    <property type="match status" value="1"/>
</dbReference>
<feature type="compositionally biased region" description="Basic and acidic residues" evidence="3">
    <location>
        <begin position="20"/>
        <end position="31"/>
    </location>
</feature>
<dbReference type="InParanoid" id="W2S2Z9"/>
<dbReference type="InterPro" id="IPR036259">
    <property type="entry name" value="MFS_trans_sf"/>
</dbReference>
<feature type="transmembrane region" description="Helical" evidence="4">
    <location>
        <begin position="200"/>
        <end position="219"/>
    </location>
</feature>
<feature type="transmembrane region" description="Helical" evidence="4">
    <location>
        <begin position="404"/>
        <end position="423"/>
    </location>
</feature>
<protein>
    <recommendedName>
        <fullName evidence="5">Major facilitator superfamily (MFS) profile domain-containing protein</fullName>
    </recommendedName>
</protein>
<evidence type="ECO:0000256" key="2">
    <source>
        <dbReference type="ARBA" id="ARBA00006727"/>
    </source>
</evidence>
<feature type="transmembrane region" description="Helical" evidence="4">
    <location>
        <begin position="142"/>
        <end position="159"/>
    </location>
</feature>
<feature type="transmembrane region" description="Helical" evidence="4">
    <location>
        <begin position="272"/>
        <end position="302"/>
    </location>
</feature>
<keyword evidence="4" id="KW-0812">Transmembrane</keyword>
<dbReference type="Proteomes" id="UP000030752">
    <property type="component" value="Unassembled WGS sequence"/>
</dbReference>
<proteinExistence type="inferred from homology"/>
<keyword evidence="7" id="KW-1185">Reference proteome</keyword>
<feature type="transmembrane region" description="Helical" evidence="4">
    <location>
        <begin position="435"/>
        <end position="457"/>
    </location>
</feature>
<comment type="similarity">
    <text evidence="2">Belongs to the major facilitator superfamily. Monocarboxylate porter (TC 2.A.1.13) family.</text>
</comment>
<feature type="domain" description="Major facilitator superfamily (MFS) profile" evidence="5">
    <location>
        <begin position="71"/>
        <end position="468"/>
    </location>
</feature>
<dbReference type="GO" id="GO:0016020">
    <property type="term" value="C:membrane"/>
    <property type="evidence" value="ECO:0007669"/>
    <property type="project" value="UniProtKB-SubCell"/>
</dbReference>
<feature type="transmembrane region" description="Helical" evidence="4">
    <location>
        <begin position="231"/>
        <end position="251"/>
    </location>
</feature>
<comment type="subcellular location">
    <subcellularLocation>
        <location evidence="1">Membrane</location>
        <topology evidence="1">Multi-pass membrane protein</topology>
    </subcellularLocation>
</comment>
<dbReference type="PROSITE" id="PS50850">
    <property type="entry name" value="MFS"/>
    <property type="match status" value="1"/>
</dbReference>
<dbReference type="RefSeq" id="XP_008714070.1">
    <property type="nucleotide sequence ID" value="XM_008715848.1"/>
</dbReference>
<reference evidence="6 7" key="1">
    <citation type="submission" date="2013-03" db="EMBL/GenBank/DDBJ databases">
        <title>The Genome Sequence of Phialophora europaea CBS 101466.</title>
        <authorList>
            <consortium name="The Broad Institute Genomics Platform"/>
            <person name="Cuomo C."/>
            <person name="de Hoog S."/>
            <person name="Gorbushina A."/>
            <person name="Walker B."/>
            <person name="Young S.K."/>
            <person name="Zeng Q."/>
            <person name="Gargeya S."/>
            <person name="Fitzgerald M."/>
            <person name="Haas B."/>
            <person name="Abouelleil A."/>
            <person name="Allen A.W."/>
            <person name="Alvarado L."/>
            <person name="Arachchi H.M."/>
            <person name="Berlin A.M."/>
            <person name="Chapman S.B."/>
            <person name="Gainer-Dewar J."/>
            <person name="Goldberg J."/>
            <person name="Griggs A."/>
            <person name="Gujja S."/>
            <person name="Hansen M."/>
            <person name="Howarth C."/>
            <person name="Imamovic A."/>
            <person name="Ireland A."/>
            <person name="Larimer J."/>
            <person name="McCowan C."/>
            <person name="Murphy C."/>
            <person name="Pearson M."/>
            <person name="Poon T.W."/>
            <person name="Priest M."/>
            <person name="Roberts A."/>
            <person name="Saif S."/>
            <person name="Shea T."/>
            <person name="Sisk P."/>
            <person name="Sykes S."/>
            <person name="Wortman J."/>
            <person name="Nusbaum C."/>
            <person name="Birren B."/>
        </authorList>
    </citation>
    <scope>NUCLEOTIDE SEQUENCE [LARGE SCALE GENOMIC DNA]</scope>
    <source>
        <strain evidence="6 7">CBS 101466</strain>
    </source>
</reference>
<dbReference type="VEuPathDB" id="FungiDB:HMPREF1541_01488"/>
<dbReference type="Gene3D" id="1.20.1250.20">
    <property type="entry name" value="MFS general substrate transporter like domains"/>
    <property type="match status" value="1"/>
</dbReference>
<feature type="transmembrane region" description="Helical" evidence="4">
    <location>
        <begin position="314"/>
        <end position="334"/>
    </location>
</feature>
<dbReference type="HOGENOM" id="CLU_001265_1_0_1"/>
<feature type="region of interest" description="Disordered" evidence="3">
    <location>
        <begin position="1"/>
        <end position="60"/>
    </location>
</feature>
<dbReference type="GO" id="GO:0022857">
    <property type="term" value="F:transmembrane transporter activity"/>
    <property type="evidence" value="ECO:0007669"/>
    <property type="project" value="InterPro"/>
</dbReference>
<accession>W2S2Z9</accession>
<dbReference type="SUPFAM" id="SSF103473">
    <property type="entry name" value="MFS general substrate transporter"/>
    <property type="match status" value="1"/>
</dbReference>